<name>I0I9K9_CALAS</name>
<dbReference type="EMBL" id="AP012337">
    <property type="protein sequence ID" value="BAM01947.1"/>
    <property type="molecule type" value="Genomic_DNA"/>
</dbReference>
<dbReference type="KEGG" id="cap:CLDAP_39070"/>
<evidence type="ECO:0000313" key="1">
    <source>
        <dbReference type="EMBL" id="BAM01947.1"/>
    </source>
</evidence>
<organism evidence="1 2">
    <name type="scientific">Caldilinea aerophila (strain DSM 14535 / JCM 11387 / NBRC 104270 / STL-6-O1)</name>
    <dbReference type="NCBI Taxonomy" id="926550"/>
    <lineage>
        <taxon>Bacteria</taxon>
        <taxon>Bacillati</taxon>
        <taxon>Chloroflexota</taxon>
        <taxon>Caldilineae</taxon>
        <taxon>Caldilineales</taxon>
        <taxon>Caldilineaceae</taxon>
        <taxon>Caldilinea</taxon>
    </lineage>
</organism>
<protein>
    <submittedName>
        <fullName evidence="1">Uncharacterized protein</fullName>
    </submittedName>
</protein>
<dbReference type="Proteomes" id="UP000007880">
    <property type="component" value="Chromosome"/>
</dbReference>
<proteinExistence type="predicted"/>
<sequence length="51" mass="6169">MIQECPIFQLKAWSFHKNRCLFAGAARSRTLSMDLNEERERVEERELRRES</sequence>
<dbReference type="AlphaFoldDB" id="I0I9K9"/>
<evidence type="ECO:0000313" key="2">
    <source>
        <dbReference type="Proteomes" id="UP000007880"/>
    </source>
</evidence>
<keyword evidence="2" id="KW-1185">Reference proteome</keyword>
<accession>I0I9K9</accession>
<gene>
    <name evidence="1" type="ordered locus">CLDAP_39070</name>
</gene>
<reference evidence="1 2" key="1">
    <citation type="submission" date="2012-02" db="EMBL/GenBank/DDBJ databases">
        <title>Complete genome sequence of Caldilinea aerophila DSM 14535 (= NBRC 102666).</title>
        <authorList>
            <person name="Oguchi A."/>
            <person name="Hosoyama A."/>
            <person name="Sekine M."/>
            <person name="Fukai R."/>
            <person name="Kato Y."/>
            <person name="Nakamura S."/>
            <person name="Hanada S."/>
            <person name="Yamazaki S."/>
            <person name="Fujita N."/>
        </authorList>
    </citation>
    <scope>NUCLEOTIDE SEQUENCE [LARGE SCALE GENOMIC DNA]</scope>
    <source>
        <strain evidence="2">DSM 14535 / JCM 11387 / NBRC 104270 / STL-6-O1</strain>
    </source>
</reference>
<dbReference type="HOGENOM" id="CLU_3096694_0_0_0"/>